<dbReference type="AlphaFoldDB" id="A0A2V1JZI8"/>
<proteinExistence type="predicted"/>
<sequence length="701" mass="77793">MPIFDTALDEDTLRREVERFDVDSVYAENPPDELVEFLRKHSCEWNGRAELGPFGDERGLLGANALLASARIEQDAWHGPTAPAIAVAAYLGKEITSDKQVSGRPINDTTSLLKLATSFVRPTPPGFVILRDQNGQDVIQFWNCRSLSNNTYPLTQDSAEFNNAVLADVPDVTGFLQSSPTGAQREVPVEIPVWGYDDLDIAEQERLDEWAKKQHSELIPLPRKEALKGSRFPGFERILSNSFRINVGATTRLIPLDIPELPLRDNLGFFPGIVAAEVGFREASGVDPRLTLSIPPYRRHAKLIDRPGYGADQTRISSVGPVLGIQANLDEISVLNAYQMDVMRLLFDDDLVVVGQSDEGKFQTRAAELFGGPLTAHLNQPGVRAAIQEAGTRMNGLTQQHLENTVSSHRGEWPDAWRAYNETPLDYSQRQVRLLLNSGMFVPFLSIVCPECRTALRLAPEQLGTAVRCEFCGTDVRLALALALTKPQWSFRLAGHLPSSRVQAFLPAMAASGVLASLNNHVEGPRPNHMFGLEVQLPGQRKVEVDIAMIMNESGWLVVLGEVKNHNPIDSNDVRNLFSLCSALLAQGVLAIPLFATFKEDFSTEEQSAIRAMMDMVPRRVFVRGKRLPLTPLTLTRRDMSLPFLHDDHPWRWVKPGVGTGLVGTALESCKKNLGLEDVIWQGTDEQSPRFRWAPLPEDRA</sequence>
<evidence type="ECO:0000313" key="2">
    <source>
        <dbReference type="Proteomes" id="UP000245283"/>
    </source>
</evidence>
<accession>A0A2V1JZI8</accession>
<reference evidence="2" key="1">
    <citation type="submission" date="2018-05" db="EMBL/GenBank/DDBJ databases">
        <authorList>
            <person name="Li Y."/>
        </authorList>
    </citation>
    <scope>NUCLEOTIDE SEQUENCE [LARGE SCALE GENOMIC DNA]</scope>
    <source>
        <strain evidence="2">sk1b4</strain>
    </source>
</reference>
<dbReference type="Proteomes" id="UP000245283">
    <property type="component" value="Unassembled WGS sequence"/>
</dbReference>
<keyword evidence="2" id="KW-1185">Reference proteome</keyword>
<dbReference type="OrthoDB" id="5167689at2"/>
<organism evidence="1 2">
    <name type="scientific">Ancrocorticia populi</name>
    <dbReference type="NCBI Taxonomy" id="2175228"/>
    <lineage>
        <taxon>Bacteria</taxon>
        <taxon>Bacillati</taxon>
        <taxon>Actinomycetota</taxon>
        <taxon>Actinomycetes</taxon>
        <taxon>Actinomycetales</taxon>
        <taxon>Actinomycetaceae</taxon>
        <taxon>Ancrocorticia</taxon>
    </lineage>
</organism>
<evidence type="ECO:0000313" key="1">
    <source>
        <dbReference type="EMBL" id="PWF24434.1"/>
    </source>
</evidence>
<name>A0A2V1JZI8_9ACTO</name>
<protein>
    <submittedName>
        <fullName evidence="1">Uncharacterized protein</fullName>
    </submittedName>
</protein>
<gene>
    <name evidence="1" type="ORF">DD236_11505</name>
</gene>
<dbReference type="RefSeq" id="WP_109094543.1">
    <property type="nucleotide sequence ID" value="NZ_QETB01000007.1"/>
</dbReference>
<comment type="caution">
    <text evidence="1">The sequence shown here is derived from an EMBL/GenBank/DDBJ whole genome shotgun (WGS) entry which is preliminary data.</text>
</comment>
<dbReference type="EMBL" id="QETB01000007">
    <property type="protein sequence ID" value="PWF24434.1"/>
    <property type="molecule type" value="Genomic_DNA"/>
</dbReference>